<dbReference type="HOGENOM" id="CLU_037162_13_0_6"/>
<organism evidence="4 5">
    <name type="scientific">Pseudoxanthomonas suwonensis (strain 11-1)</name>
    <dbReference type="NCBI Taxonomy" id="743721"/>
    <lineage>
        <taxon>Bacteria</taxon>
        <taxon>Pseudomonadati</taxon>
        <taxon>Pseudomonadota</taxon>
        <taxon>Gammaproteobacteria</taxon>
        <taxon>Lysobacterales</taxon>
        <taxon>Lysobacteraceae</taxon>
        <taxon>Pseudoxanthomonas</taxon>
    </lineage>
</organism>
<evidence type="ECO:0000256" key="1">
    <source>
        <dbReference type="ARBA" id="ARBA00001946"/>
    </source>
</evidence>
<dbReference type="Proteomes" id="UP000008632">
    <property type="component" value="Chromosome"/>
</dbReference>
<dbReference type="GO" id="GO:0016787">
    <property type="term" value="F:hydrolase activity"/>
    <property type="evidence" value="ECO:0007669"/>
    <property type="project" value="UniProtKB-KW"/>
</dbReference>
<name>E6WWS9_PSEUU</name>
<dbReference type="InterPro" id="IPR000086">
    <property type="entry name" value="NUDIX_hydrolase_dom"/>
</dbReference>
<dbReference type="InterPro" id="IPR015797">
    <property type="entry name" value="NUDIX_hydrolase-like_dom_sf"/>
</dbReference>
<reference evidence="4 5" key="1">
    <citation type="submission" date="2011-01" db="EMBL/GenBank/DDBJ databases">
        <title>Complete sequence of Pseudoxanthomonas suwonensis 11-1.</title>
        <authorList>
            <consortium name="US DOE Joint Genome Institute"/>
            <person name="Lucas S."/>
            <person name="Copeland A."/>
            <person name="Lapidus A."/>
            <person name="Cheng J.-F."/>
            <person name="Goodwin L."/>
            <person name="Pitluck S."/>
            <person name="Teshima H."/>
            <person name="Detter J.C."/>
            <person name="Han C."/>
            <person name="Tapia R."/>
            <person name="Land M."/>
            <person name="Hauser L."/>
            <person name="Kyrpides N."/>
            <person name="Ivanova N."/>
            <person name="Ovchinnikova G."/>
            <person name="Siebers A.K."/>
            <person name="Allgaier M."/>
            <person name="Thelen M.P."/>
            <person name="Hugenholtz P."/>
            <person name="Gladden J."/>
            <person name="Woyke T."/>
        </authorList>
    </citation>
    <scope>NUCLEOTIDE SEQUENCE [LARGE SCALE GENOMIC DNA]</scope>
    <source>
        <strain evidence="5">11-1</strain>
    </source>
</reference>
<comment type="cofactor">
    <cofactor evidence="1">
        <name>Mg(2+)</name>
        <dbReference type="ChEBI" id="CHEBI:18420"/>
    </cofactor>
</comment>
<accession>E6WWS9</accession>
<gene>
    <name evidence="4" type="ordered locus">Psesu_2802</name>
</gene>
<protein>
    <submittedName>
        <fullName evidence="4">NUDIX hydrolase</fullName>
    </submittedName>
</protein>
<dbReference type="InterPro" id="IPR020084">
    <property type="entry name" value="NUDIX_hydrolase_CS"/>
</dbReference>
<feature type="domain" description="Nudix hydrolase" evidence="3">
    <location>
        <begin position="5"/>
        <end position="135"/>
    </location>
</feature>
<dbReference type="Gene3D" id="3.90.79.10">
    <property type="entry name" value="Nucleoside Triphosphate Pyrophosphohydrolase"/>
    <property type="match status" value="1"/>
</dbReference>
<dbReference type="eggNOG" id="COG1051">
    <property type="taxonomic scope" value="Bacteria"/>
</dbReference>
<dbReference type="OrthoDB" id="9801098at2"/>
<dbReference type="Pfam" id="PF00293">
    <property type="entry name" value="NUDIX"/>
    <property type="match status" value="1"/>
</dbReference>
<evidence type="ECO:0000313" key="4">
    <source>
        <dbReference type="EMBL" id="ADV28628.1"/>
    </source>
</evidence>
<dbReference type="PROSITE" id="PS51462">
    <property type="entry name" value="NUDIX"/>
    <property type="match status" value="1"/>
</dbReference>
<dbReference type="SUPFAM" id="SSF55811">
    <property type="entry name" value="Nudix"/>
    <property type="match status" value="1"/>
</dbReference>
<dbReference type="PROSITE" id="PS00893">
    <property type="entry name" value="NUDIX_BOX"/>
    <property type="match status" value="1"/>
</dbReference>
<proteinExistence type="predicted"/>
<sequence>MSSAGLIRTVAAVIRDPAGRVLLVRKRGSTTFIQPGGKTEPGESALQTLARELEEELGVVLRVDSAHRLGEFEADAVNEPGRRVRTEAYAVEVDGHPQVRAEIEELAWVVPQAPFPVKVAPLSAGHVLPALRRAMAAGELA</sequence>
<evidence type="ECO:0000259" key="3">
    <source>
        <dbReference type="PROSITE" id="PS51462"/>
    </source>
</evidence>
<keyword evidence="5" id="KW-1185">Reference proteome</keyword>
<dbReference type="CDD" id="cd04690">
    <property type="entry name" value="NUDIX_Hydrolase"/>
    <property type="match status" value="1"/>
</dbReference>
<dbReference type="RefSeq" id="WP_013536454.1">
    <property type="nucleotide sequence ID" value="NC_014924.1"/>
</dbReference>
<dbReference type="EMBL" id="CP002446">
    <property type="protein sequence ID" value="ADV28628.1"/>
    <property type="molecule type" value="Genomic_DNA"/>
</dbReference>
<dbReference type="STRING" id="743721.Psesu_2802"/>
<dbReference type="PANTHER" id="PTHR43046:SF2">
    <property type="entry name" value="8-OXO-DGTP DIPHOSPHATASE-RELATED"/>
    <property type="match status" value="1"/>
</dbReference>
<evidence type="ECO:0000256" key="2">
    <source>
        <dbReference type="ARBA" id="ARBA00022801"/>
    </source>
</evidence>
<dbReference type="PANTHER" id="PTHR43046">
    <property type="entry name" value="GDP-MANNOSE MANNOSYL HYDROLASE"/>
    <property type="match status" value="1"/>
</dbReference>
<dbReference type="AlphaFoldDB" id="E6WWS9"/>
<keyword evidence="2 4" id="KW-0378">Hydrolase</keyword>
<evidence type="ECO:0000313" key="5">
    <source>
        <dbReference type="Proteomes" id="UP000008632"/>
    </source>
</evidence>
<dbReference type="KEGG" id="psu:Psesu_2802"/>